<dbReference type="EMBL" id="JAYMFH010000003">
    <property type="protein sequence ID" value="MEC4294365.1"/>
    <property type="molecule type" value="Genomic_DNA"/>
</dbReference>
<sequence length="127" mass="13928">MGGRGASSGSSKAGNRYGSQYRTLASDGDLKLVVANSKEAETLVESMTPGRIYAVVNQKNGNLKSVIFNGGDGKRAKRVDLDHFHEKKKPHAHDGYLDGVFRGDLTQEESAVVDRAISLWETYRRKT</sequence>
<protein>
    <submittedName>
        <fullName evidence="1">Uncharacterized protein</fullName>
    </submittedName>
</protein>
<evidence type="ECO:0000313" key="2">
    <source>
        <dbReference type="Proteomes" id="UP001343724"/>
    </source>
</evidence>
<reference evidence="1 2" key="1">
    <citation type="submission" date="2024-01" db="EMBL/GenBank/DDBJ databases">
        <title>novel species in genus Adlercreutzia.</title>
        <authorList>
            <person name="Liu X."/>
        </authorList>
    </citation>
    <scope>NUCLEOTIDE SEQUENCE [LARGE SCALE GENOMIC DNA]</scope>
    <source>
        <strain evidence="1 2">R22</strain>
    </source>
</reference>
<name>A0ABU6IXG9_9ACTN</name>
<keyword evidence="2" id="KW-1185">Reference proteome</keyword>
<comment type="caution">
    <text evidence="1">The sequence shown here is derived from an EMBL/GenBank/DDBJ whole genome shotgun (WGS) entry which is preliminary data.</text>
</comment>
<evidence type="ECO:0000313" key="1">
    <source>
        <dbReference type="EMBL" id="MEC4294365.1"/>
    </source>
</evidence>
<accession>A0ABU6IXG9</accession>
<proteinExistence type="predicted"/>
<dbReference type="Proteomes" id="UP001343724">
    <property type="component" value="Unassembled WGS sequence"/>
</dbReference>
<gene>
    <name evidence="1" type="ORF">VJ920_03455</name>
</gene>
<dbReference type="RefSeq" id="WP_326439608.1">
    <property type="nucleotide sequence ID" value="NZ_JAYMFH010000003.1"/>
</dbReference>
<organism evidence="1 2">
    <name type="scientific">Adlercreutzia shanghongiae</name>
    <dbReference type="NCBI Taxonomy" id="3111773"/>
    <lineage>
        <taxon>Bacteria</taxon>
        <taxon>Bacillati</taxon>
        <taxon>Actinomycetota</taxon>
        <taxon>Coriobacteriia</taxon>
        <taxon>Eggerthellales</taxon>
        <taxon>Eggerthellaceae</taxon>
        <taxon>Adlercreutzia</taxon>
    </lineage>
</organism>